<reference evidence="1" key="1">
    <citation type="submission" date="2024-05" db="EMBL/GenBank/DDBJ databases">
        <title>Complete genomes of an iridovirus, and two densoviruses identified in lab reared social spiders in California, USA.</title>
        <authorList>
            <person name="Millerwise S."/>
            <person name="Lund M.C."/>
            <person name="Schmidlin K."/>
            <person name="Kraberger S."/>
            <person name="Harrison J."/>
            <person name="Cease A."/>
            <person name="Pinter-Wollman N."/>
            <person name="Varsani A."/>
        </authorList>
    </citation>
    <scope>NUCLEOTIDE SEQUENCE</scope>
    <source>
        <strain evidence="1">SocP20</strain>
    </source>
</reference>
<sequence length="52" mass="6264">MYFLYQTLVISKLSKAFLISYLLFLFCKHALKHDNGDQKELNLFFEMDPFLE</sequence>
<protein>
    <recommendedName>
        <fullName evidence="2">Lipoprotein</fullName>
    </recommendedName>
</protein>
<dbReference type="EMBL" id="PP847201">
    <property type="protein sequence ID" value="XBY85818.1"/>
    <property type="molecule type" value="Genomic_DNA"/>
</dbReference>
<proteinExistence type="predicted"/>
<accession>A0AAU7YEI5</accession>
<evidence type="ECO:0000313" key="1">
    <source>
        <dbReference type="EMBL" id="XBY85818.1"/>
    </source>
</evidence>
<organism evidence="1">
    <name type="scientific">Iridovirus sp</name>
    <dbReference type="NCBI Taxonomy" id="135728"/>
    <lineage>
        <taxon>Viruses</taxon>
        <taxon>Varidnaviria</taxon>
        <taxon>Bamfordvirae</taxon>
        <taxon>Nucleocytoviricota</taxon>
        <taxon>Megaviricetes</taxon>
        <taxon>Pimascovirales</taxon>
        <taxon>Pimascovirales incertae sedis</taxon>
        <taxon>Iridoviridae</taxon>
        <taxon>Betairidovirinae</taxon>
        <taxon>Iridovirus</taxon>
    </lineage>
</organism>
<evidence type="ECO:0008006" key="2">
    <source>
        <dbReference type="Google" id="ProtNLM"/>
    </source>
</evidence>
<name>A0AAU7YEI5_9VIRU</name>